<evidence type="ECO:0000313" key="2">
    <source>
        <dbReference type="EMBL" id="CAB4653011.1"/>
    </source>
</evidence>
<name>A0A6J6KTR3_9ZZZZ</name>
<dbReference type="AlphaFoldDB" id="A0A6J6KTR3"/>
<dbReference type="InterPro" id="IPR036188">
    <property type="entry name" value="FAD/NAD-bd_sf"/>
</dbReference>
<dbReference type="EMBL" id="CAEZWM010000045">
    <property type="protein sequence ID" value="CAB4653011.1"/>
    <property type="molecule type" value="Genomic_DNA"/>
</dbReference>
<dbReference type="InterPro" id="IPR002937">
    <property type="entry name" value="Amino_oxidase"/>
</dbReference>
<dbReference type="GO" id="GO:0016491">
    <property type="term" value="F:oxidoreductase activity"/>
    <property type="evidence" value="ECO:0007669"/>
    <property type="project" value="InterPro"/>
</dbReference>
<dbReference type="SUPFAM" id="SSF51905">
    <property type="entry name" value="FAD/NAD(P)-binding domain"/>
    <property type="match status" value="1"/>
</dbReference>
<proteinExistence type="predicted"/>
<organism evidence="2">
    <name type="scientific">freshwater metagenome</name>
    <dbReference type="NCBI Taxonomy" id="449393"/>
    <lineage>
        <taxon>unclassified sequences</taxon>
        <taxon>metagenomes</taxon>
        <taxon>ecological metagenomes</taxon>
    </lineage>
</organism>
<sequence>MRNLAVMSGVSEQYAPAGKSLIAASIPGSAGGEGLEAEVRGQLSEWIGTEVQAWETLRIDRIKHGHPDQRAPLQARQRVNLGDGLWVCGDHRDTASIQGALFSGRRTAEGIAASLGAIN</sequence>
<reference evidence="2" key="1">
    <citation type="submission" date="2020-05" db="EMBL/GenBank/DDBJ databases">
        <authorList>
            <person name="Chiriac C."/>
            <person name="Salcher M."/>
            <person name="Ghai R."/>
            <person name="Kavagutti S V."/>
        </authorList>
    </citation>
    <scope>NUCLEOTIDE SEQUENCE</scope>
</reference>
<dbReference type="PANTHER" id="PTHR42841">
    <property type="entry name" value="AMINE OXIDASE"/>
    <property type="match status" value="1"/>
</dbReference>
<protein>
    <submittedName>
        <fullName evidence="2">Unannotated protein</fullName>
    </submittedName>
</protein>
<evidence type="ECO:0000259" key="1">
    <source>
        <dbReference type="Pfam" id="PF01593"/>
    </source>
</evidence>
<feature type="domain" description="Amine oxidase" evidence="1">
    <location>
        <begin position="4"/>
        <end position="111"/>
    </location>
</feature>
<accession>A0A6J6KTR3</accession>
<gene>
    <name evidence="2" type="ORF">UFOPK2242_00520</name>
</gene>
<dbReference type="Pfam" id="PF01593">
    <property type="entry name" value="Amino_oxidase"/>
    <property type="match status" value="1"/>
</dbReference>